<evidence type="ECO:0000313" key="1">
    <source>
        <dbReference type="EMBL" id="MBW97957.1"/>
    </source>
</evidence>
<reference evidence="1" key="1">
    <citation type="submission" date="2018-02" db="EMBL/GenBank/DDBJ databases">
        <title>Rhizophora mucronata_Transcriptome.</title>
        <authorList>
            <person name="Meera S.P."/>
            <person name="Sreeshan A."/>
            <person name="Augustine A."/>
        </authorList>
    </citation>
    <scope>NUCLEOTIDE SEQUENCE</scope>
    <source>
        <tissue evidence="1">Leaf</tissue>
    </source>
</reference>
<organism evidence="1">
    <name type="scientific">Rhizophora mucronata</name>
    <name type="common">Asiatic mangrove</name>
    <dbReference type="NCBI Taxonomy" id="61149"/>
    <lineage>
        <taxon>Eukaryota</taxon>
        <taxon>Viridiplantae</taxon>
        <taxon>Streptophyta</taxon>
        <taxon>Embryophyta</taxon>
        <taxon>Tracheophyta</taxon>
        <taxon>Spermatophyta</taxon>
        <taxon>Magnoliopsida</taxon>
        <taxon>eudicotyledons</taxon>
        <taxon>Gunneridae</taxon>
        <taxon>Pentapetalae</taxon>
        <taxon>rosids</taxon>
        <taxon>fabids</taxon>
        <taxon>Malpighiales</taxon>
        <taxon>Rhizophoraceae</taxon>
        <taxon>Rhizophora</taxon>
    </lineage>
</organism>
<proteinExistence type="predicted"/>
<accession>A0A2P2JWV2</accession>
<sequence>MRRLERHEGALTKGSKLTTKQYNKLLTKAGKANSISCLESQTIFYPFSIAW</sequence>
<protein>
    <submittedName>
        <fullName evidence="1">Uncharacterized protein</fullName>
    </submittedName>
</protein>
<name>A0A2P2JWV2_RHIMU</name>
<dbReference type="AlphaFoldDB" id="A0A2P2JWV2"/>
<dbReference type="EMBL" id="GGEC01017474">
    <property type="protein sequence ID" value="MBW97957.1"/>
    <property type="molecule type" value="Transcribed_RNA"/>
</dbReference>